<dbReference type="InterPro" id="IPR024176">
    <property type="entry name" value="Citrate_synthase_bac-typ"/>
</dbReference>
<dbReference type="InterPro" id="IPR010953">
    <property type="entry name" value="Citrate_synthase_typ-I"/>
</dbReference>
<dbReference type="AlphaFoldDB" id="A0A0S2LXG5"/>
<keyword evidence="4 7" id="KW-0808">Transferase</keyword>
<evidence type="ECO:0000256" key="2">
    <source>
        <dbReference type="ARBA" id="ARBA00010566"/>
    </source>
</evidence>
<dbReference type="Gene3D" id="1.10.580.10">
    <property type="entry name" value="Citrate Synthase, domain 1"/>
    <property type="match status" value="1"/>
</dbReference>
<dbReference type="NCBIfam" id="NF004126">
    <property type="entry name" value="PRK05614.1"/>
    <property type="match status" value="1"/>
</dbReference>
<gene>
    <name evidence="11" type="primary">gltA</name>
    <name evidence="11" type="ORF">AS189_06215</name>
</gene>
<evidence type="ECO:0000256" key="10">
    <source>
        <dbReference type="RuleBase" id="RU003406"/>
    </source>
</evidence>
<sequence length="427" mass="47528">MSDSTSASLRYDGGELELPLIEAVEGNAGYDVSKLLKTTGAVTYDPGFVNTAATTSAITYIDGDEGILRYRGYPIEELAEHSSFLEVSYLLIYGNLPTAAELDKFDQRIRRHTMLHEDLKGFFGGFPRDAHPMPVLSSAVSALSTFYQDSLDPFDDEQVEMATIRMMAKLPVLAAYAHKKSIGQPMLYPDNSMGLVENFLRLSFGLPAEPYEMDPVVVKALDLLLILHADHEQNCSTSTVRLVGSANANMFASVSAGINALFGPLHGGANEAVLNMLRQIQASGEPVEKFVERVKNKEDGVKLMGFGHRVYKNYDPRAKIVKATAHEILEKLGGNDELLAIAMRLEEVALTDEYFISRKLYPNVDFYTGLIYKAMGFPEKMFTVLFAIGRLPGWIAQWREMMKDPATKIGRPRQLYIGEPERMYPSR</sequence>
<keyword evidence="3 9" id="KW-0816">Tricarboxylic acid cycle</keyword>
<dbReference type="GO" id="GO:0005737">
    <property type="term" value="C:cytoplasm"/>
    <property type="evidence" value="ECO:0007669"/>
    <property type="project" value="InterPro"/>
</dbReference>
<dbReference type="PANTHER" id="PTHR42871">
    <property type="entry name" value="CITRATE SYNTHASE"/>
    <property type="match status" value="1"/>
</dbReference>
<keyword evidence="11" id="KW-0012">Acyltransferase</keyword>
<evidence type="ECO:0000256" key="5">
    <source>
        <dbReference type="ARBA" id="ARBA00049288"/>
    </source>
</evidence>
<evidence type="ECO:0000256" key="3">
    <source>
        <dbReference type="ARBA" id="ARBA00022532"/>
    </source>
</evidence>
<evidence type="ECO:0000256" key="4">
    <source>
        <dbReference type="ARBA" id="ARBA00022679"/>
    </source>
</evidence>
<evidence type="ECO:0000256" key="1">
    <source>
        <dbReference type="ARBA" id="ARBA00004751"/>
    </source>
</evidence>
<evidence type="ECO:0000256" key="9">
    <source>
        <dbReference type="RuleBase" id="RU003370"/>
    </source>
</evidence>
<reference evidence="11 12" key="2">
    <citation type="journal article" date="2016" name="J. Biotechnol.">
        <title>Complete genome sequence of Arthrobacter alpinus ERGS4:06, a yellow pigmented bacterium tolerant to cold and radiations isolated from Sikkim Himalaya.</title>
        <authorList>
            <person name="Kumar R."/>
            <person name="Singh D."/>
            <person name="Swarnkar M.K."/>
            <person name="Singh A.K."/>
            <person name="Kumar S."/>
        </authorList>
    </citation>
    <scope>NUCLEOTIDE SEQUENCE [LARGE SCALE GENOMIC DNA]</scope>
    <source>
        <strain evidence="11 12">ERGS4:06</strain>
    </source>
</reference>
<dbReference type="InterPro" id="IPR019810">
    <property type="entry name" value="Citrate_synthase_AS"/>
</dbReference>
<dbReference type="OrthoDB" id="9800864at2"/>
<dbReference type="InterPro" id="IPR016142">
    <property type="entry name" value="Citrate_synth-like_lrg_a-sub"/>
</dbReference>
<evidence type="ECO:0000313" key="11">
    <source>
        <dbReference type="EMBL" id="ALO66163.1"/>
    </source>
</evidence>
<accession>A0A0S2LXG5</accession>
<dbReference type="RefSeq" id="WP_062286785.1">
    <property type="nucleotide sequence ID" value="NZ_CP013200.1"/>
</dbReference>
<evidence type="ECO:0000256" key="7">
    <source>
        <dbReference type="PIRNR" id="PIRNR001369"/>
    </source>
</evidence>
<dbReference type="GO" id="GO:0006099">
    <property type="term" value="P:tricarboxylic acid cycle"/>
    <property type="evidence" value="ECO:0007669"/>
    <property type="project" value="UniProtKB-UniRule"/>
</dbReference>
<dbReference type="PANTHER" id="PTHR42871:SF1">
    <property type="entry name" value="CITRATE SYNTHASE"/>
    <property type="match status" value="1"/>
</dbReference>
<dbReference type="UniPathway" id="UPA00223">
    <property type="reaction ID" value="UER00717"/>
</dbReference>
<evidence type="ECO:0000256" key="8">
    <source>
        <dbReference type="PIRSR" id="PIRSR001369-1"/>
    </source>
</evidence>
<dbReference type="Gene3D" id="1.10.230.10">
    <property type="entry name" value="Cytochrome P450-Terp, domain 2"/>
    <property type="match status" value="1"/>
</dbReference>
<dbReference type="Gene3D" id="2.20.28.60">
    <property type="match status" value="1"/>
</dbReference>
<feature type="active site" evidence="8">
    <location>
        <position position="365"/>
    </location>
</feature>
<dbReference type="SUPFAM" id="SSF48256">
    <property type="entry name" value="Citrate synthase"/>
    <property type="match status" value="1"/>
</dbReference>
<dbReference type="PIRSF" id="PIRSF001369">
    <property type="entry name" value="Citrate_synth"/>
    <property type="match status" value="1"/>
</dbReference>
<feature type="active site" evidence="8">
    <location>
        <position position="308"/>
    </location>
</feature>
<dbReference type="PROSITE" id="PS00480">
    <property type="entry name" value="CITRATE_SYNTHASE"/>
    <property type="match status" value="1"/>
</dbReference>
<dbReference type="InterPro" id="IPR036969">
    <property type="entry name" value="Citrate_synthase_sf"/>
</dbReference>
<dbReference type="InterPro" id="IPR002020">
    <property type="entry name" value="Citrate_synthase"/>
</dbReference>
<proteinExistence type="inferred from homology"/>
<dbReference type="Pfam" id="PF00285">
    <property type="entry name" value="Citrate_synt"/>
    <property type="match status" value="1"/>
</dbReference>
<reference evidence="12" key="1">
    <citation type="submission" date="2015-11" db="EMBL/GenBank/DDBJ databases">
        <authorList>
            <person name="Kumar R."/>
            <person name="Singh D."/>
            <person name="Swarnkar M.K."/>
            <person name="Singh A.K."/>
            <person name="Kumar S."/>
        </authorList>
    </citation>
    <scope>NUCLEOTIDE SEQUENCE [LARGE SCALE GENOMIC DNA]</scope>
    <source>
        <strain evidence="12">ERGS4:06</strain>
    </source>
</reference>
<dbReference type="FunFam" id="1.10.230.10:FF:000002">
    <property type="entry name" value="Citrate synthase"/>
    <property type="match status" value="1"/>
</dbReference>
<dbReference type="GO" id="GO:0036440">
    <property type="term" value="F:citrate synthase activity"/>
    <property type="evidence" value="ECO:0007669"/>
    <property type="project" value="UniProtKB-EC"/>
</dbReference>
<dbReference type="PRINTS" id="PR00143">
    <property type="entry name" value="CITRTSNTHASE"/>
</dbReference>
<dbReference type="CDD" id="cd06114">
    <property type="entry name" value="EcCS_like"/>
    <property type="match status" value="1"/>
</dbReference>
<dbReference type="Proteomes" id="UP000059574">
    <property type="component" value="Chromosome"/>
</dbReference>
<comment type="catalytic activity">
    <reaction evidence="5 9">
        <text>oxaloacetate + acetyl-CoA + H2O = citrate + CoA + H(+)</text>
        <dbReference type="Rhea" id="RHEA:16845"/>
        <dbReference type="ChEBI" id="CHEBI:15377"/>
        <dbReference type="ChEBI" id="CHEBI:15378"/>
        <dbReference type="ChEBI" id="CHEBI:16452"/>
        <dbReference type="ChEBI" id="CHEBI:16947"/>
        <dbReference type="ChEBI" id="CHEBI:57287"/>
        <dbReference type="ChEBI" id="CHEBI:57288"/>
        <dbReference type="EC" id="2.3.3.16"/>
    </reaction>
</comment>
<evidence type="ECO:0000313" key="12">
    <source>
        <dbReference type="Proteomes" id="UP000059574"/>
    </source>
</evidence>
<dbReference type="NCBIfam" id="TIGR01798">
    <property type="entry name" value="cit_synth_I"/>
    <property type="match status" value="1"/>
</dbReference>
<comment type="pathway">
    <text evidence="1 9">Carbohydrate metabolism; tricarboxylic acid cycle; isocitrate from oxaloacetate: step 1/2.</text>
</comment>
<protein>
    <recommendedName>
        <fullName evidence="6 7">Citrate synthase</fullName>
    </recommendedName>
</protein>
<organism evidence="11 12">
    <name type="scientific">Arthrobacter alpinus</name>
    <dbReference type="NCBI Taxonomy" id="656366"/>
    <lineage>
        <taxon>Bacteria</taxon>
        <taxon>Bacillati</taxon>
        <taxon>Actinomycetota</taxon>
        <taxon>Actinomycetes</taxon>
        <taxon>Micrococcales</taxon>
        <taxon>Micrococcaceae</taxon>
        <taxon>Arthrobacter</taxon>
    </lineage>
</organism>
<dbReference type="EMBL" id="CP013200">
    <property type="protein sequence ID" value="ALO66163.1"/>
    <property type="molecule type" value="Genomic_DNA"/>
</dbReference>
<evidence type="ECO:0000256" key="6">
    <source>
        <dbReference type="NCBIfam" id="TIGR01798"/>
    </source>
</evidence>
<dbReference type="InterPro" id="IPR016143">
    <property type="entry name" value="Citrate_synth-like_sm_a-sub"/>
</dbReference>
<name>A0A0S2LXG5_9MICC</name>
<comment type="similarity">
    <text evidence="2 7 10">Belongs to the citrate synthase family.</text>
</comment>